<feature type="transmembrane region" description="Helical" evidence="1">
    <location>
        <begin position="71"/>
        <end position="91"/>
    </location>
</feature>
<dbReference type="Pfam" id="PF02325">
    <property type="entry name" value="CCB3_YggT"/>
    <property type="match status" value="1"/>
</dbReference>
<reference evidence="2" key="1">
    <citation type="submission" date="2020-05" db="EMBL/GenBank/DDBJ databases">
        <authorList>
            <person name="Chiriac C."/>
            <person name="Salcher M."/>
            <person name="Ghai R."/>
            <person name="Kavagutti S V."/>
        </authorList>
    </citation>
    <scope>NUCLEOTIDE SEQUENCE</scope>
</reference>
<dbReference type="AlphaFoldDB" id="A0A6J7HGY2"/>
<accession>A0A6J7HGY2</accession>
<proteinExistence type="predicted"/>
<evidence type="ECO:0000256" key="1">
    <source>
        <dbReference type="SAM" id="Phobius"/>
    </source>
</evidence>
<dbReference type="EMBL" id="CAFBMR010000056">
    <property type="protein sequence ID" value="CAB4919104.1"/>
    <property type="molecule type" value="Genomic_DNA"/>
</dbReference>
<feature type="transmembrane region" description="Helical" evidence="1">
    <location>
        <begin position="7"/>
        <end position="28"/>
    </location>
</feature>
<dbReference type="InterPro" id="IPR003425">
    <property type="entry name" value="CCB3/YggT"/>
</dbReference>
<evidence type="ECO:0000313" key="2">
    <source>
        <dbReference type="EMBL" id="CAB4919104.1"/>
    </source>
</evidence>
<protein>
    <submittedName>
        <fullName evidence="2">Unannotated protein</fullName>
    </submittedName>
</protein>
<organism evidence="2">
    <name type="scientific">freshwater metagenome</name>
    <dbReference type="NCBI Taxonomy" id="449393"/>
    <lineage>
        <taxon>unclassified sequences</taxon>
        <taxon>metagenomes</taxon>
        <taxon>ecological metagenomes</taxon>
    </lineage>
</organism>
<sequence length="94" mass="10919">MNVVGQWIALALFIYWVILILRIAFDFVQIFARNWEPRGVLLVIAELIYTITDPPLKLLRRFIPPVRIGSVRFDLAFLILFIGLQILIQIARAL</sequence>
<gene>
    <name evidence="2" type="ORF">UFOPK3610_01300</name>
</gene>
<keyword evidence="1" id="KW-1133">Transmembrane helix</keyword>
<keyword evidence="1" id="KW-0472">Membrane</keyword>
<name>A0A6J7HGY2_9ZZZZ</name>
<keyword evidence="1" id="KW-0812">Transmembrane</keyword>
<dbReference type="GO" id="GO:0016020">
    <property type="term" value="C:membrane"/>
    <property type="evidence" value="ECO:0007669"/>
    <property type="project" value="InterPro"/>
</dbReference>